<dbReference type="Pfam" id="PF20183">
    <property type="entry name" value="DUF6546"/>
    <property type="match status" value="1"/>
</dbReference>
<evidence type="ECO:0000256" key="1">
    <source>
        <dbReference type="SAM" id="MobiDB-lite"/>
    </source>
</evidence>
<reference evidence="4 5" key="1">
    <citation type="journal article" date="2018" name="PLoS Pathog.">
        <title>Evolution of structural diversity of trichothecenes, a family of toxins produced by plant pathogenic and entomopathogenic fungi.</title>
        <authorList>
            <person name="Proctor R.H."/>
            <person name="McCormick S.P."/>
            <person name="Kim H.S."/>
            <person name="Cardoza R.E."/>
            <person name="Stanley A.M."/>
            <person name="Lindo L."/>
            <person name="Kelly A."/>
            <person name="Brown D.W."/>
            <person name="Lee T."/>
            <person name="Vaughan M.M."/>
            <person name="Alexander N.J."/>
            <person name="Busman M."/>
            <person name="Gutierrez S."/>
        </authorList>
    </citation>
    <scope>NUCLEOTIDE SEQUENCE [LARGE SCALE GENOMIC DNA]</scope>
    <source>
        <strain evidence="4 5">NRRL 3299</strain>
    </source>
</reference>
<feature type="chain" id="PRO_5017358250" description="DUF6546 domain-containing protein" evidence="2">
    <location>
        <begin position="18"/>
        <end position="559"/>
    </location>
</feature>
<comment type="caution">
    <text evidence="4">The sequence shown here is derived from an EMBL/GenBank/DDBJ whole genome shotgun (WGS) entry which is preliminary data.</text>
</comment>
<proteinExistence type="predicted"/>
<dbReference type="EMBL" id="PXOF01000177">
    <property type="protein sequence ID" value="RGP60931.1"/>
    <property type="molecule type" value="Genomic_DNA"/>
</dbReference>
<feature type="signal peptide" evidence="2">
    <location>
        <begin position="1"/>
        <end position="17"/>
    </location>
</feature>
<evidence type="ECO:0000313" key="4">
    <source>
        <dbReference type="EMBL" id="RGP60931.1"/>
    </source>
</evidence>
<evidence type="ECO:0000313" key="5">
    <source>
        <dbReference type="Proteomes" id="UP000266152"/>
    </source>
</evidence>
<evidence type="ECO:0000259" key="3">
    <source>
        <dbReference type="Pfam" id="PF20183"/>
    </source>
</evidence>
<organism evidence="4 5">
    <name type="scientific">Fusarium sporotrichioides</name>
    <dbReference type="NCBI Taxonomy" id="5514"/>
    <lineage>
        <taxon>Eukaryota</taxon>
        <taxon>Fungi</taxon>
        <taxon>Dikarya</taxon>
        <taxon>Ascomycota</taxon>
        <taxon>Pezizomycotina</taxon>
        <taxon>Sordariomycetes</taxon>
        <taxon>Hypocreomycetidae</taxon>
        <taxon>Hypocreales</taxon>
        <taxon>Nectriaceae</taxon>
        <taxon>Fusarium</taxon>
    </lineage>
</organism>
<feature type="region of interest" description="Disordered" evidence="1">
    <location>
        <begin position="131"/>
        <end position="163"/>
    </location>
</feature>
<dbReference type="AlphaFoldDB" id="A0A395RLF0"/>
<dbReference type="STRING" id="5514.A0A395RLF0"/>
<protein>
    <recommendedName>
        <fullName evidence="3">DUF6546 domain-containing protein</fullName>
    </recommendedName>
</protein>
<accession>A0A395RLF0</accession>
<dbReference type="InterPro" id="IPR046676">
    <property type="entry name" value="DUF6546"/>
</dbReference>
<sequence length="559" mass="64248">MDRISLEILSLIVSAVASSGPQIDLDKVYDVWGLQDKPKFPATGKPHDNSLAPYTAVSRDWQLAFEPFTFHTLVLSPKRIVQAERQGYLTRRRLRYIRNIAVPITFPLPWPWDVPIVFSQLGEWPPPSEVEHLEDQKLTEEDESADEDHAAREDVVQGDIGEDPDGYDYYFDEEDELQPPEERGYDKMFASIIKALFRMLKLAPVYDNGQPYINLRLGFPVPREYGWCVTTRIEEPEAERTEAGWCTPLYFDLDLDEDELPELPVIASCRFDLVSWSLFITPQAACTMVSKMTHVQKIKMHLSDMERKNPALRIKLREGFARSLSQIPHTVFDFECHYSRRIPRDHSYTAASIIPPNEKHDILSQALFNFSQRKNLIRFSAKGSFDLNIMGTSEKALGASSGWPKLETYEIGLLVITPSGQWLAIPFTDTPNTDCFRDERWGAPSEKPRSSLSTFEINEFRGPIDPDYAHRLLYAAGRAASHMPRLRRMDINVGVVGGYKVCYTSKRVNPCMRIAGKKLQPPADELLQVWRRVAQERDQPFCLEWKDTVKTKKRREIFS</sequence>
<gene>
    <name evidence="4" type="ORF">FSPOR_10354</name>
</gene>
<feature type="domain" description="DUF6546" evidence="3">
    <location>
        <begin position="465"/>
        <end position="541"/>
    </location>
</feature>
<name>A0A395RLF0_FUSSP</name>
<dbReference type="Proteomes" id="UP000266152">
    <property type="component" value="Unassembled WGS sequence"/>
</dbReference>
<keyword evidence="5" id="KW-1185">Reference proteome</keyword>
<keyword evidence="2" id="KW-0732">Signal</keyword>
<evidence type="ECO:0000256" key="2">
    <source>
        <dbReference type="SAM" id="SignalP"/>
    </source>
</evidence>